<dbReference type="InterPro" id="IPR005814">
    <property type="entry name" value="Aminotrans_3"/>
</dbReference>
<keyword evidence="4" id="KW-0032">Aminotransferase</keyword>
<proteinExistence type="inferred from homology"/>
<dbReference type="Gene3D" id="3.40.640.10">
    <property type="entry name" value="Type I PLP-dependent aspartate aminotransferase-like (Major domain)"/>
    <property type="match status" value="1"/>
</dbReference>
<dbReference type="PIRSF" id="PIRSF000521">
    <property type="entry name" value="Transaminase_4ab_Lys_Orn"/>
    <property type="match status" value="1"/>
</dbReference>
<dbReference type="InterPro" id="IPR015424">
    <property type="entry name" value="PyrdxlP-dep_Trfase"/>
</dbReference>
<dbReference type="InterPro" id="IPR015422">
    <property type="entry name" value="PyrdxlP-dep_Trfase_small"/>
</dbReference>
<evidence type="ECO:0000313" key="4">
    <source>
        <dbReference type="EMBL" id="MER5173528.1"/>
    </source>
</evidence>
<evidence type="ECO:0000256" key="1">
    <source>
        <dbReference type="ARBA" id="ARBA00008954"/>
    </source>
</evidence>
<accession>A0ABV1SKU3</accession>
<comment type="caution">
    <text evidence="4">The sequence shown here is derived from an EMBL/GenBank/DDBJ whole genome shotgun (WGS) entry which is preliminary data.</text>
</comment>
<dbReference type="PANTHER" id="PTHR45688">
    <property type="match status" value="1"/>
</dbReference>
<dbReference type="RefSeq" id="WP_350938909.1">
    <property type="nucleotide sequence ID" value="NZ_JAYWLC010000020.1"/>
</dbReference>
<dbReference type="InterPro" id="IPR015421">
    <property type="entry name" value="PyrdxlP-dep_Trfase_major"/>
</dbReference>
<sequence length="449" mass="48075">MSIDTLSKPAIGMVNGFDPSKAADLAPALAERIERRARLLGPAYRLFYQDPLTVERGEGAYLYDPDGRDYLDAYNNVVSLGHAHPRVVEAVSAQMGRLCTHTRYVQDGILDLAEEMLPSLGGQIAENGHMMFTCTGSEANDLATRIAMHKTGKRGVIITSEAYHGTSHLTAGYSPSLGAKSPLGTWVRRVAAPDSYRRDVATLGAQMAAEVKAQIEDLERHGDGIACFIADSLFSSDGIYSDPKGLLAPVAEVVRAHGGIMIADEVQSGFGRSGEAMWGYQRLGIDPEIVTMGKPMGNGYPVAGIAVRHEVVAPFGQDLRYFNTFGGNTVAVAAARAVFDTIRDDNLMANAVAMGDAIRAGLRSLEDERIGDVRGVGMYVACEFVTDHAAKTPDAATATACVNLMRQKGVLISSTGPGANILKIRPPLIFNARHVDRLLSTVEAALREI</sequence>
<dbReference type="Pfam" id="PF00202">
    <property type="entry name" value="Aminotran_3"/>
    <property type="match status" value="1"/>
</dbReference>
<dbReference type="Gene3D" id="3.90.1150.10">
    <property type="entry name" value="Aspartate Aminotransferase, domain 1"/>
    <property type="match status" value="1"/>
</dbReference>
<dbReference type="EMBL" id="JAYWLC010000020">
    <property type="protein sequence ID" value="MER5173528.1"/>
    <property type="molecule type" value="Genomic_DNA"/>
</dbReference>
<dbReference type="PANTHER" id="PTHR45688:SF13">
    <property type="entry name" value="ALANINE--GLYOXYLATE AMINOTRANSFERASE 2-LIKE"/>
    <property type="match status" value="1"/>
</dbReference>
<keyword evidence="2 3" id="KW-0663">Pyridoxal phosphate</keyword>
<dbReference type="Proteomes" id="UP001438953">
    <property type="component" value="Unassembled WGS sequence"/>
</dbReference>
<name>A0ABV1SKU3_9RHOB</name>
<gene>
    <name evidence="4" type="ORF">VSX56_17315</name>
</gene>
<reference evidence="4 5" key="2">
    <citation type="submission" date="2024-06" db="EMBL/GenBank/DDBJ databases">
        <title>Thioclava kandeliae sp. nov. from a rhizosphere soil sample of Kandelia candel in a mangrove.</title>
        <authorList>
            <person name="Mu T."/>
        </authorList>
    </citation>
    <scope>NUCLEOTIDE SEQUENCE [LARGE SCALE GENOMIC DNA]</scope>
    <source>
        <strain evidence="4 5">CPCC 100088</strain>
    </source>
</reference>
<dbReference type="SUPFAM" id="SSF53383">
    <property type="entry name" value="PLP-dependent transferases"/>
    <property type="match status" value="1"/>
</dbReference>
<protein>
    <submittedName>
        <fullName evidence="4">Aspartate aminotransferase family protein</fullName>
    </submittedName>
</protein>
<dbReference type="GO" id="GO:0008483">
    <property type="term" value="F:transaminase activity"/>
    <property type="evidence" value="ECO:0007669"/>
    <property type="project" value="UniProtKB-KW"/>
</dbReference>
<comment type="similarity">
    <text evidence="1 3">Belongs to the class-III pyridoxal-phosphate-dependent aminotransferase family.</text>
</comment>
<organism evidence="4 5">
    <name type="scientific">Thioclava kandeliae</name>
    <dbReference type="NCBI Taxonomy" id="3070818"/>
    <lineage>
        <taxon>Bacteria</taxon>
        <taxon>Pseudomonadati</taxon>
        <taxon>Pseudomonadota</taxon>
        <taxon>Alphaproteobacteria</taxon>
        <taxon>Rhodobacterales</taxon>
        <taxon>Paracoccaceae</taxon>
        <taxon>Thioclava</taxon>
    </lineage>
</organism>
<reference evidence="4 5" key="1">
    <citation type="submission" date="2024-01" db="EMBL/GenBank/DDBJ databases">
        <authorList>
            <person name="Deng Y."/>
            <person name="Su J."/>
        </authorList>
    </citation>
    <scope>NUCLEOTIDE SEQUENCE [LARGE SCALE GENOMIC DNA]</scope>
    <source>
        <strain evidence="4 5">CPCC 100088</strain>
    </source>
</reference>
<dbReference type="CDD" id="cd00610">
    <property type="entry name" value="OAT_like"/>
    <property type="match status" value="1"/>
</dbReference>
<evidence type="ECO:0000256" key="2">
    <source>
        <dbReference type="ARBA" id="ARBA00022898"/>
    </source>
</evidence>
<keyword evidence="5" id="KW-1185">Reference proteome</keyword>
<keyword evidence="4" id="KW-0808">Transferase</keyword>
<evidence type="ECO:0000313" key="5">
    <source>
        <dbReference type="Proteomes" id="UP001438953"/>
    </source>
</evidence>
<evidence type="ECO:0000256" key="3">
    <source>
        <dbReference type="RuleBase" id="RU003560"/>
    </source>
</evidence>